<dbReference type="GO" id="GO:0005737">
    <property type="term" value="C:cytoplasm"/>
    <property type="evidence" value="ECO:0007669"/>
    <property type="project" value="UniProtKB-SubCell"/>
</dbReference>
<evidence type="ECO:0000256" key="3">
    <source>
        <dbReference type="ARBA" id="ARBA00022741"/>
    </source>
</evidence>
<keyword evidence="5 6" id="KW-0067">ATP-binding</keyword>
<comment type="similarity">
    <text evidence="6">Belongs to the PurS family.</text>
</comment>
<protein>
    <recommendedName>
        <fullName evidence="6">Phosphoribosylformylglycinamidine synthase subunit PurS</fullName>
        <shortName evidence="6">FGAM synthase</shortName>
        <ecNumber evidence="6">6.3.5.3</ecNumber>
    </recommendedName>
    <alternativeName>
        <fullName evidence="6">Formylglycinamide ribonucleotide amidotransferase subunit III</fullName>
        <shortName evidence="6">FGAR amidotransferase III</shortName>
        <shortName evidence="6">FGAR-AT III</shortName>
    </alternativeName>
    <alternativeName>
        <fullName evidence="6">Phosphoribosylformylglycinamidine synthase subunit III</fullName>
    </alternativeName>
</protein>
<organism evidence="7 8">
    <name type="scientific">Alkaliphilus pronyensis</name>
    <dbReference type="NCBI Taxonomy" id="1482732"/>
    <lineage>
        <taxon>Bacteria</taxon>
        <taxon>Bacillati</taxon>
        <taxon>Bacillota</taxon>
        <taxon>Clostridia</taxon>
        <taxon>Peptostreptococcales</taxon>
        <taxon>Natronincolaceae</taxon>
        <taxon>Alkaliphilus</taxon>
    </lineage>
</organism>
<proteinExistence type="inferred from homology"/>
<comment type="caution">
    <text evidence="7">The sequence shown here is derived from an EMBL/GenBank/DDBJ whole genome shotgun (WGS) entry which is preliminary data.</text>
</comment>
<dbReference type="EMBL" id="WBZC01000028">
    <property type="protein sequence ID" value="KAB3534434.1"/>
    <property type="molecule type" value="Genomic_DNA"/>
</dbReference>
<comment type="catalytic activity">
    <reaction evidence="6">
        <text>N(2)-formyl-N(1)-(5-phospho-beta-D-ribosyl)glycinamide + L-glutamine + ATP + H2O = 2-formamido-N(1)-(5-O-phospho-beta-D-ribosyl)acetamidine + L-glutamate + ADP + phosphate + H(+)</text>
        <dbReference type="Rhea" id="RHEA:17129"/>
        <dbReference type="ChEBI" id="CHEBI:15377"/>
        <dbReference type="ChEBI" id="CHEBI:15378"/>
        <dbReference type="ChEBI" id="CHEBI:29985"/>
        <dbReference type="ChEBI" id="CHEBI:30616"/>
        <dbReference type="ChEBI" id="CHEBI:43474"/>
        <dbReference type="ChEBI" id="CHEBI:58359"/>
        <dbReference type="ChEBI" id="CHEBI:147286"/>
        <dbReference type="ChEBI" id="CHEBI:147287"/>
        <dbReference type="ChEBI" id="CHEBI:456216"/>
        <dbReference type="EC" id="6.3.5.3"/>
    </reaction>
</comment>
<dbReference type="OrthoDB" id="9799101at2"/>
<dbReference type="InterPro" id="IPR036604">
    <property type="entry name" value="PurS-like_sf"/>
</dbReference>
<keyword evidence="2 6" id="KW-0436">Ligase</keyword>
<dbReference type="GO" id="GO:0004642">
    <property type="term" value="F:phosphoribosylformylglycinamidine synthase activity"/>
    <property type="evidence" value="ECO:0007669"/>
    <property type="project" value="UniProtKB-UniRule"/>
</dbReference>
<dbReference type="GO" id="GO:0006189">
    <property type="term" value="P:'de novo' IMP biosynthetic process"/>
    <property type="evidence" value="ECO:0007669"/>
    <property type="project" value="UniProtKB-UniRule"/>
</dbReference>
<keyword evidence="3 6" id="KW-0547">Nucleotide-binding</keyword>
<evidence type="ECO:0000313" key="8">
    <source>
        <dbReference type="Proteomes" id="UP000432715"/>
    </source>
</evidence>
<reference evidence="7 8" key="1">
    <citation type="submission" date="2019-10" db="EMBL/GenBank/DDBJ databases">
        <title>Alkaliphilus serpentinus sp. nov. and Alkaliphilus pronyensis sp. nov., two novel anaerobic alkaliphilic species isolated from the serpentinized-hosted hydrothermal field of the Prony Bay (New Caledonia).</title>
        <authorList>
            <person name="Postec A."/>
        </authorList>
    </citation>
    <scope>NUCLEOTIDE SEQUENCE [LARGE SCALE GENOMIC DNA]</scope>
    <source>
        <strain evidence="7 8">LacV</strain>
    </source>
</reference>
<comment type="subcellular location">
    <subcellularLocation>
        <location evidence="6">Cytoplasm</location>
    </subcellularLocation>
</comment>
<dbReference type="AlphaFoldDB" id="A0A6I0F0Y6"/>
<evidence type="ECO:0000256" key="1">
    <source>
        <dbReference type="ARBA" id="ARBA00022490"/>
    </source>
</evidence>
<evidence type="ECO:0000256" key="2">
    <source>
        <dbReference type="ARBA" id="ARBA00022598"/>
    </source>
</evidence>
<dbReference type="InterPro" id="IPR003850">
    <property type="entry name" value="PurS"/>
</dbReference>
<dbReference type="SUPFAM" id="SSF82697">
    <property type="entry name" value="PurS-like"/>
    <property type="match status" value="1"/>
</dbReference>
<dbReference type="EC" id="6.3.5.3" evidence="6"/>
<dbReference type="HAMAP" id="MF_01926">
    <property type="entry name" value="PurS"/>
    <property type="match status" value="1"/>
</dbReference>
<dbReference type="Gene3D" id="3.30.1280.10">
    <property type="entry name" value="Phosphoribosylformylglycinamidine synthase subunit PurS"/>
    <property type="match status" value="1"/>
</dbReference>
<dbReference type="NCBIfam" id="NF004630">
    <property type="entry name" value="PRK05974.1"/>
    <property type="match status" value="1"/>
</dbReference>
<evidence type="ECO:0000256" key="5">
    <source>
        <dbReference type="ARBA" id="ARBA00022840"/>
    </source>
</evidence>
<sequence>MKAKVYVTLKKSIADPQGNAIGKALNKIGYDNVEDVRIGKLIETELGEVTKETAEKQLKEMCEKLLANTVIEQYSFEVLG</sequence>
<dbReference type="RefSeq" id="WP_151861285.1">
    <property type="nucleotide sequence ID" value="NZ_WBZC01000028.1"/>
</dbReference>
<keyword evidence="1 6" id="KW-0963">Cytoplasm</keyword>
<name>A0A6I0F0Y6_9FIRM</name>
<dbReference type="Proteomes" id="UP000432715">
    <property type="component" value="Unassembled WGS sequence"/>
</dbReference>
<keyword evidence="4 6" id="KW-0658">Purine biosynthesis</keyword>
<dbReference type="UniPathway" id="UPA00074">
    <property type="reaction ID" value="UER00128"/>
</dbReference>
<comment type="subunit">
    <text evidence="6">Part of the FGAM synthase complex composed of 1 PurL, 1 PurQ and 2 PurS subunits.</text>
</comment>
<keyword evidence="8" id="KW-1185">Reference proteome</keyword>
<evidence type="ECO:0000256" key="4">
    <source>
        <dbReference type="ARBA" id="ARBA00022755"/>
    </source>
</evidence>
<gene>
    <name evidence="6 7" type="primary">purS</name>
    <name evidence="7" type="ORF">F8154_09020</name>
</gene>
<dbReference type="NCBIfam" id="TIGR00302">
    <property type="entry name" value="phosphoribosylformylglycinamidine synthase subunit PurS"/>
    <property type="match status" value="1"/>
</dbReference>
<accession>A0A6I0F0Y6</accession>
<dbReference type="Pfam" id="PF02700">
    <property type="entry name" value="PurS"/>
    <property type="match status" value="1"/>
</dbReference>
<evidence type="ECO:0000256" key="6">
    <source>
        <dbReference type="HAMAP-Rule" id="MF_01926"/>
    </source>
</evidence>
<dbReference type="PANTHER" id="PTHR34696">
    <property type="entry name" value="PHOSPHORIBOSYLFORMYLGLYCINAMIDINE SYNTHASE SUBUNIT PURS"/>
    <property type="match status" value="1"/>
</dbReference>
<dbReference type="GO" id="GO:0005524">
    <property type="term" value="F:ATP binding"/>
    <property type="evidence" value="ECO:0007669"/>
    <property type="project" value="UniProtKB-UniRule"/>
</dbReference>
<evidence type="ECO:0000313" key="7">
    <source>
        <dbReference type="EMBL" id="KAB3534434.1"/>
    </source>
</evidence>
<dbReference type="PANTHER" id="PTHR34696:SF1">
    <property type="entry name" value="PHOSPHORIBOSYLFORMYLGLYCINAMIDINE SYNTHASE SUBUNIT PURS"/>
    <property type="match status" value="1"/>
</dbReference>
<comment type="pathway">
    <text evidence="6">Purine metabolism; IMP biosynthesis via de novo pathway; 5-amino-1-(5-phospho-D-ribosyl)imidazole from N(2)-formyl-N(1)-(5-phospho-D-ribosyl)glycinamide: step 1/2.</text>
</comment>
<comment type="function">
    <text evidence="6">Part of the phosphoribosylformylglycinamidine synthase complex involved in the purines biosynthetic pathway. Catalyzes the ATP-dependent conversion of formylglycinamide ribonucleotide (FGAR) and glutamine to yield formylglycinamidine ribonucleotide (FGAM) and glutamate. The FGAM synthase complex is composed of three subunits. PurQ produces an ammonia molecule by converting glutamine to glutamate. PurL transfers the ammonia molecule to FGAR to form FGAM in an ATP-dependent manner. PurS interacts with PurQ and PurL and is thought to assist in the transfer of the ammonia molecule from PurQ to PurL.</text>
</comment>